<dbReference type="Gene3D" id="3.80.10.10">
    <property type="entry name" value="Ribonuclease Inhibitor"/>
    <property type="match status" value="1"/>
</dbReference>
<protein>
    <submittedName>
        <fullName evidence="3">Uncharacterized protein</fullName>
    </submittedName>
</protein>
<reference evidence="3" key="1">
    <citation type="submission" date="2020-11" db="EMBL/GenBank/DDBJ databases">
        <authorList>
            <person name="Tran Van P."/>
        </authorList>
    </citation>
    <scope>NUCLEOTIDE SEQUENCE</scope>
</reference>
<dbReference type="SMART" id="SM00369">
    <property type="entry name" value="LRR_TYP"/>
    <property type="match status" value="4"/>
</dbReference>
<dbReference type="PANTHER" id="PTHR24366:SF96">
    <property type="entry name" value="LEUCINE RICH REPEAT CONTAINING 53"/>
    <property type="match status" value="1"/>
</dbReference>
<dbReference type="OrthoDB" id="676979at2759"/>
<dbReference type="EMBL" id="LR900221">
    <property type="protein sequence ID" value="CAD7244758.1"/>
    <property type="molecule type" value="Genomic_DNA"/>
</dbReference>
<dbReference type="InterPro" id="IPR001611">
    <property type="entry name" value="Leu-rich_rpt"/>
</dbReference>
<evidence type="ECO:0000313" key="3">
    <source>
        <dbReference type="EMBL" id="CAD7244758.1"/>
    </source>
</evidence>
<evidence type="ECO:0000256" key="2">
    <source>
        <dbReference type="ARBA" id="ARBA00022737"/>
    </source>
</evidence>
<keyword evidence="2" id="KW-0677">Repeat</keyword>
<keyword evidence="1" id="KW-0433">Leucine-rich repeat</keyword>
<dbReference type="EMBL" id="CAJPEV010000704">
    <property type="protein sequence ID" value="CAG0887766.1"/>
    <property type="molecule type" value="Genomic_DNA"/>
</dbReference>
<dbReference type="Pfam" id="PF13855">
    <property type="entry name" value="LRR_8"/>
    <property type="match status" value="1"/>
</dbReference>
<dbReference type="PANTHER" id="PTHR24366">
    <property type="entry name" value="IG(IMMUNOGLOBULIN) AND LRR(LEUCINE RICH REPEAT) DOMAINS"/>
    <property type="match status" value="1"/>
</dbReference>
<dbReference type="Proteomes" id="UP000677054">
    <property type="component" value="Unassembled WGS sequence"/>
</dbReference>
<dbReference type="PROSITE" id="PS51450">
    <property type="entry name" value="LRR"/>
    <property type="match status" value="1"/>
</dbReference>
<evidence type="ECO:0000313" key="4">
    <source>
        <dbReference type="Proteomes" id="UP000677054"/>
    </source>
</evidence>
<dbReference type="InterPro" id="IPR003591">
    <property type="entry name" value="Leu-rich_rpt_typical-subtyp"/>
</dbReference>
<accession>A0A7R9A215</accession>
<gene>
    <name evidence="3" type="ORF">DSTB1V02_LOCUS4645</name>
</gene>
<dbReference type="InterPro" id="IPR032675">
    <property type="entry name" value="LRR_dom_sf"/>
</dbReference>
<keyword evidence="4" id="KW-1185">Reference proteome</keyword>
<sequence>MSVKFNIINNNRVTELSDGIFGDVSFKNIFIHTAQNLIAVHVSALLSSDDSLVEATFSLCDLEDFPWHVLPQMVALTKLDLHGNAFAKLPVLRSSTLEHLDLSDNNITALESGWVLPNLRWLYMDENPVTEFPRGFFTGFENLKVFYCINCKLGPILHSRSLEFNSQALEFLFLNGNDISALEAGAISGFNGNTIISLDYNLITEVTEEVFRPILEVLSSGTGWLYLLGNPIQCVCSMAWLVLDQDLLPEVTGECESGASFQELDPYFFEEFCFEMNPPMPGDYSTWVFVRWSSSHSTPFARKDHCIVHDTLQYRNWNVDHFPACAHSHSPMPMRAVRPIARPLGSHAWRKATSKHLDVRERLELLDAAGCVRGDRVTNAVLETVWADRSSVRS</sequence>
<organism evidence="3">
    <name type="scientific">Darwinula stevensoni</name>
    <dbReference type="NCBI Taxonomy" id="69355"/>
    <lineage>
        <taxon>Eukaryota</taxon>
        <taxon>Metazoa</taxon>
        <taxon>Ecdysozoa</taxon>
        <taxon>Arthropoda</taxon>
        <taxon>Crustacea</taxon>
        <taxon>Oligostraca</taxon>
        <taxon>Ostracoda</taxon>
        <taxon>Podocopa</taxon>
        <taxon>Podocopida</taxon>
        <taxon>Darwinulocopina</taxon>
        <taxon>Darwinuloidea</taxon>
        <taxon>Darwinulidae</taxon>
        <taxon>Darwinula</taxon>
    </lineage>
</organism>
<name>A0A7R9A215_9CRUS</name>
<dbReference type="SUPFAM" id="SSF52058">
    <property type="entry name" value="L domain-like"/>
    <property type="match status" value="1"/>
</dbReference>
<proteinExistence type="predicted"/>
<evidence type="ECO:0000256" key="1">
    <source>
        <dbReference type="ARBA" id="ARBA00022614"/>
    </source>
</evidence>
<dbReference type="AlphaFoldDB" id="A0A7R9A215"/>